<sequence length="269" mass="30665">MLKEQSILYGSAHWYDGETGEPRYEIPCKGDPSKMRRPNLRDARELGLVKSVTSIIKEMVPAPGLVNWQMRQLFNASQAATRLDGETDDDYFTRLCNLAADEATLTADVGTRTHNAIEKFVSTGQTRFEDDVQPLFENYFIWHNEHIGSVLESEGYIPPDKGYGGRFDLLAETICGDTVSGPALIDVKTKKTVPNKPVFRADEYGLQLAAYAYAKDLHENYKLWILIISTTETGRIEVVDFTDERDRYSRWFTCLFDAWCLKNKLEVQL</sequence>
<proteinExistence type="predicted"/>
<protein>
    <submittedName>
        <fullName evidence="1">Putative PD-(D/E)XK nuclease superfamily protein</fullName>
    </submittedName>
</protein>
<evidence type="ECO:0000313" key="1">
    <source>
        <dbReference type="EMBL" id="QJA95479.1"/>
    </source>
</evidence>
<dbReference type="InterPro" id="IPR011604">
    <property type="entry name" value="PDDEXK-like_dom_sf"/>
</dbReference>
<name>A0A6M3LM99_9ZZZZ</name>
<organism evidence="1">
    <name type="scientific">viral metagenome</name>
    <dbReference type="NCBI Taxonomy" id="1070528"/>
    <lineage>
        <taxon>unclassified sequences</taxon>
        <taxon>metagenomes</taxon>
        <taxon>organismal metagenomes</taxon>
    </lineage>
</organism>
<dbReference type="Gene3D" id="3.90.320.10">
    <property type="match status" value="1"/>
</dbReference>
<dbReference type="AlphaFoldDB" id="A0A6M3LM99"/>
<reference evidence="1" key="1">
    <citation type="submission" date="2020-03" db="EMBL/GenBank/DDBJ databases">
        <title>The deep terrestrial virosphere.</title>
        <authorList>
            <person name="Holmfeldt K."/>
            <person name="Nilsson E."/>
            <person name="Simone D."/>
            <person name="Lopez-Fernandez M."/>
            <person name="Wu X."/>
            <person name="de Brujin I."/>
            <person name="Lundin D."/>
            <person name="Andersson A."/>
            <person name="Bertilsson S."/>
            <person name="Dopson M."/>
        </authorList>
    </citation>
    <scope>NUCLEOTIDE SEQUENCE</scope>
    <source>
        <strain evidence="1">MM415B05366</strain>
    </source>
</reference>
<dbReference type="EMBL" id="MT143317">
    <property type="protein sequence ID" value="QJA95479.1"/>
    <property type="molecule type" value="Genomic_DNA"/>
</dbReference>
<accession>A0A6M3LM99</accession>
<gene>
    <name evidence="1" type="ORF">MM415B05366_0010</name>
</gene>